<comment type="caution">
    <text evidence="2">The sequence shown here is derived from an EMBL/GenBank/DDBJ whole genome shotgun (WGS) entry which is preliminary data.</text>
</comment>
<dbReference type="AlphaFoldDB" id="A0A4R5AI64"/>
<dbReference type="OrthoDB" id="5194308at2"/>
<evidence type="ECO:0000256" key="1">
    <source>
        <dbReference type="SAM" id="MobiDB-lite"/>
    </source>
</evidence>
<dbReference type="RefSeq" id="WP_131901842.1">
    <property type="nucleotide sequence ID" value="NZ_SMKU01000315.1"/>
</dbReference>
<gene>
    <name evidence="2" type="ORF">E1298_37210</name>
</gene>
<dbReference type="Pfam" id="PF12079">
    <property type="entry name" value="DUF3558"/>
    <property type="match status" value="1"/>
</dbReference>
<name>A0A4R5AI64_9ACTN</name>
<keyword evidence="3" id="KW-1185">Reference proteome</keyword>
<sequence length="205" mass="20944">MSPTGPGPFTANPVERVSASAVALVMMLAAVVGCGTDDDRPPAKASGTRTPSAGSSAATPASSPSAAARTLAELVEHPCRAIDPKDAGPGDLGIFIEGREEDLQNNPKSCEWGARGGMVSFTPYPSTDMTKDKRFQNLTAEEISGHRALLGTPTSRGKGMCIAFVSVGSGQSFRLMVSPFGGNAPGPAAPVLATNFAMAILSHLS</sequence>
<feature type="compositionally biased region" description="Low complexity" evidence="1">
    <location>
        <begin position="45"/>
        <end position="67"/>
    </location>
</feature>
<protein>
    <submittedName>
        <fullName evidence="2">DUF3558 domain-containing protein</fullName>
    </submittedName>
</protein>
<evidence type="ECO:0000313" key="3">
    <source>
        <dbReference type="Proteomes" id="UP000294513"/>
    </source>
</evidence>
<feature type="region of interest" description="Disordered" evidence="1">
    <location>
        <begin position="36"/>
        <end position="67"/>
    </location>
</feature>
<organism evidence="2 3">
    <name type="scientific">Actinomadura rubrisoli</name>
    <dbReference type="NCBI Taxonomy" id="2530368"/>
    <lineage>
        <taxon>Bacteria</taxon>
        <taxon>Bacillati</taxon>
        <taxon>Actinomycetota</taxon>
        <taxon>Actinomycetes</taxon>
        <taxon>Streptosporangiales</taxon>
        <taxon>Thermomonosporaceae</taxon>
        <taxon>Actinomadura</taxon>
    </lineage>
</organism>
<evidence type="ECO:0000313" key="2">
    <source>
        <dbReference type="EMBL" id="TDD69792.1"/>
    </source>
</evidence>
<accession>A0A4R5AI64</accession>
<reference evidence="2 3" key="1">
    <citation type="submission" date="2019-03" db="EMBL/GenBank/DDBJ databases">
        <title>Draft genome sequences of novel Actinobacteria.</title>
        <authorList>
            <person name="Sahin N."/>
            <person name="Ay H."/>
            <person name="Saygin H."/>
        </authorList>
    </citation>
    <scope>NUCLEOTIDE SEQUENCE [LARGE SCALE GENOMIC DNA]</scope>
    <source>
        <strain evidence="2 3">H3C3</strain>
    </source>
</reference>
<dbReference type="Proteomes" id="UP000294513">
    <property type="component" value="Unassembled WGS sequence"/>
</dbReference>
<dbReference type="InterPro" id="IPR024520">
    <property type="entry name" value="DUF3558"/>
</dbReference>
<dbReference type="EMBL" id="SMKU01000315">
    <property type="protein sequence ID" value="TDD69792.1"/>
    <property type="molecule type" value="Genomic_DNA"/>
</dbReference>
<proteinExistence type="predicted"/>